<evidence type="ECO:0000256" key="1">
    <source>
        <dbReference type="SAM" id="MobiDB-lite"/>
    </source>
</evidence>
<dbReference type="NCBIfam" id="TIGR01615">
    <property type="entry name" value="A_thal_3542"/>
    <property type="match status" value="1"/>
</dbReference>
<dbReference type="Proteomes" id="UP000594263">
    <property type="component" value="Unplaced"/>
</dbReference>
<evidence type="ECO:0000313" key="3">
    <source>
        <dbReference type="Proteomes" id="UP000594263"/>
    </source>
</evidence>
<dbReference type="OMA" id="KVRDCES"/>
<dbReference type="Gramene" id="Kaladp0060s0409.1.v1.1">
    <property type="protein sequence ID" value="Kaladp0060s0409.1.v1.1.CDS.1"/>
    <property type="gene ID" value="Kaladp0060s0409.v1.1"/>
</dbReference>
<proteinExistence type="predicted"/>
<sequence>MYEMCGAPVMTFQSMVAPSESSGSEHSGEESSLSDMVNSFLEQDSDELNDDQGPDDEAQDAKTQDETRSNNREMKAELMRLMGVEKERDPVKSRVLAEVDEARRALEVDGCVSCRQLMTSLRARGFDAGLCKSKWQKQGRVPGGEHQYIDIISDNNTRYIVELRLADHFAVARPTHHFASLLETLPEIFVGRVEELKRVVKLMSRAMKASMGDRGMQVPPWKEHQYMKAKWSGSYRRTTLKAAGSTKSVTVSQKMVAAVDAESENRYVGFEVLIQNPNLLGCGACRYEVGRKAARMKDGLLSAAFRA</sequence>
<organism evidence="2 3">
    <name type="scientific">Kalanchoe fedtschenkoi</name>
    <name type="common">Lavender scallops</name>
    <name type="synonym">South American air plant</name>
    <dbReference type="NCBI Taxonomy" id="63787"/>
    <lineage>
        <taxon>Eukaryota</taxon>
        <taxon>Viridiplantae</taxon>
        <taxon>Streptophyta</taxon>
        <taxon>Embryophyta</taxon>
        <taxon>Tracheophyta</taxon>
        <taxon>Spermatophyta</taxon>
        <taxon>Magnoliopsida</taxon>
        <taxon>eudicotyledons</taxon>
        <taxon>Gunneridae</taxon>
        <taxon>Pentapetalae</taxon>
        <taxon>Saxifragales</taxon>
        <taxon>Crassulaceae</taxon>
        <taxon>Kalanchoe</taxon>
    </lineage>
</organism>
<feature type="compositionally biased region" description="Acidic residues" evidence="1">
    <location>
        <begin position="43"/>
        <end position="58"/>
    </location>
</feature>
<name>A0A7N0UFA2_KALFE</name>
<accession>A0A7N0UFA2</accession>
<keyword evidence="3" id="KW-1185">Reference proteome</keyword>
<dbReference type="PANTHER" id="PTHR31579:SF42">
    <property type="entry name" value="DUF506 FAMILY PROTEIN (DUF506)"/>
    <property type="match status" value="1"/>
</dbReference>
<dbReference type="InterPro" id="IPR006502">
    <property type="entry name" value="PDDEXK-like"/>
</dbReference>
<dbReference type="PANTHER" id="PTHR31579">
    <property type="entry name" value="OS03G0796600 PROTEIN"/>
    <property type="match status" value="1"/>
</dbReference>
<reference evidence="2" key="1">
    <citation type="submission" date="2021-01" db="UniProtKB">
        <authorList>
            <consortium name="EnsemblPlants"/>
        </authorList>
    </citation>
    <scope>IDENTIFICATION</scope>
</reference>
<dbReference type="EnsemblPlants" id="Kaladp0060s0409.1.v1.1">
    <property type="protein sequence ID" value="Kaladp0060s0409.1.v1.1.CDS.1"/>
    <property type="gene ID" value="Kaladp0060s0409.v1.1"/>
</dbReference>
<feature type="compositionally biased region" description="Low complexity" evidence="1">
    <location>
        <begin position="19"/>
        <end position="34"/>
    </location>
</feature>
<dbReference type="Pfam" id="PF04720">
    <property type="entry name" value="PDDEXK_6"/>
    <property type="match status" value="1"/>
</dbReference>
<feature type="region of interest" description="Disordered" evidence="1">
    <location>
        <begin position="16"/>
        <end position="73"/>
    </location>
</feature>
<feature type="compositionally biased region" description="Basic and acidic residues" evidence="1">
    <location>
        <begin position="59"/>
        <end position="73"/>
    </location>
</feature>
<protein>
    <submittedName>
        <fullName evidence="2">Uncharacterized protein</fullName>
    </submittedName>
</protein>
<dbReference type="AlphaFoldDB" id="A0A7N0UFA2"/>
<evidence type="ECO:0000313" key="2">
    <source>
        <dbReference type="EnsemblPlants" id="Kaladp0060s0409.1.v1.1.CDS.1"/>
    </source>
</evidence>